<dbReference type="AlphaFoldDB" id="A0A3D8QTV1"/>
<dbReference type="InterPro" id="IPR013096">
    <property type="entry name" value="Cupin_2"/>
</dbReference>
<organism evidence="2 3">
    <name type="scientific">Coleophoma cylindrospora</name>
    <dbReference type="NCBI Taxonomy" id="1849047"/>
    <lineage>
        <taxon>Eukaryota</taxon>
        <taxon>Fungi</taxon>
        <taxon>Dikarya</taxon>
        <taxon>Ascomycota</taxon>
        <taxon>Pezizomycotina</taxon>
        <taxon>Leotiomycetes</taxon>
        <taxon>Helotiales</taxon>
        <taxon>Dermateaceae</taxon>
        <taxon>Coleophoma</taxon>
    </lineage>
</organism>
<dbReference type="PANTHER" id="PTHR36440">
    <property type="entry name" value="PUTATIVE (AFU_ORTHOLOGUE AFUA_8G07350)-RELATED"/>
    <property type="match status" value="1"/>
</dbReference>
<dbReference type="EMBL" id="PDLM01000012">
    <property type="protein sequence ID" value="RDW64944.1"/>
    <property type="molecule type" value="Genomic_DNA"/>
</dbReference>
<dbReference type="InterPro" id="IPR053146">
    <property type="entry name" value="QDO-like"/>
</dbReference>
<keyword evidence="3" id="KW-1185">Reference proteome</keyword>
<feature type="domain" description="Cupin type-2" evidence="1">
    <location>
        <begin position="63"/>
        <end position="109"/>
    </location>
</feature>
<dbReference type="Proteomes" id="UP000256645">
    <property type="component" value="Unassembled WGS sequence"/>
</dbReference>
<dbReference type="InterPro" id="IPR011051">
    <property type="entry name" value="RmlC_Cupin_sf"/>
</dbReference>
<evidence type="ECO:0000313" key="2">
    <source>
        <dbReference type="EMBL" id="RDW64944.1"/>
    </source>
</evidence>
<dbReference type="STRING" id="1849047.A0A3D8QTV1"/>
<dbReference type="InterPro" id="IPR014710">
    <property type="entry name" value="RmlC-like_jellyroll"/>
</dbReference>
<dbReference type="Gene3D" id="2.60.120.10">
    <property type="entry name" value="Jelly Rolls"/>
    <property type="match status" value="2"/>
</dbReference>
<dbReference type="Pfam" id="PF07883">
    <property type="entry name" value="Cupin_2"/>
    <property type="match status" value="1"/>
</dbReference>
<name>A0A3D8QTV1_9HELO</name>
<dbReference type="CDD" id="cd02215">
    <property type="entry name" value="cupin_QDO_N_C"/>
    <property type="match status" value="1"/>
</dbReference>
<dbReference type="PANTHER" id="PTHR36440:SF1">
    <property type="entry name" value="PUTATIVE (AFU_ORTHOLOGUE AFUA_8G07350)-RELATED"/>
    <property type="match status" value="1"/>
</dbReference>
<dbReference type="SUPFAM" id="SSF51182">
    <property type="entry name" value="RmlC-like cupins"/>
    <property type="match status" value="1"/>
</dbReference>
<accession>A0A3D8QTV1</accession>
<proteinExistence type="predicted"/>
<evidence type="ECO:0000313" key="3">
    <source>
        <dbReference type="Proteomes" id="UP000256645"/>
    </source>
</evidence>
<dbReference type="OrthoDB" id="2588190at2759"/>
<reference evidence="2 3" key="1">
    <citation type="journal article" date="2018" name="IMA Fungus">
        <title>IMA Genome-F 9: Draft genome sequence of Annulohypoxylon stygium, Aspergillus mulundensis, Berkeleyomyces basicola (syn. Thielaviopsis basicola), Ceratocystis smalleyi, two Cercospora beticola strains, Coleophoma cylindrospora, Fusarium fracticaudum, Phialophora cf. hyalina, and Morchella septimelata.</title>
        <authorList>
            <person name="Wingfield B.D."/>
            <person name="Bills G.F."/>
            <person name="Dong Y."/>
            <person name="Huang W."/>
            <person name="Nel W.J."/>
            <person name="Swalarsk-Parry B.S."/>
            <person name="Vaghefi N."/>
            <person name="Wilken P.M."/>
            <person name="An Z."/>
            <person name="de Beer Z.W."/>
            <person name="De Vos L."/>
            <person name="Chen L."/>
            <person name="Duong T.A."/>
            <person name="Gao Y."/>
            <person name="Hammerbacher A."/>
            <person name="Kikkert J.R."/>
            <person name="Li Y."/>
            <person name="Li H."/>
            <person name="Li K."/>
            <person name="Li Q."/>
            <person name="Liu X."/>
            <person name="Ma X."/>
            <person name="Naidoo K."/>
            <person name="Pethybridge S.J."/>
            <person name="Sun J."/>
            <person name="Steenkamp E.T."/>
            <person name="van der Nest M.A."/>
            <person name="van Wyk S."/>
            <person name="Wingfield M.J."/>
            <person name="Xiong C."/>
            <person name="Yue Q."/>
            <person name="Zhang X."/>
        </authorList>
    </citation>
    <scope>NUCLEOTIDE SEQUENCE [LARGE SCALE GENOMIC DNA]</scope>
    <source>
        <strain evidence="2 3">BP6252</strain>
    </source>
</reference>
<gene>
    <name evidence="2" type="ORF">BP6252_10595</name>
</gene>
<comment type="caution">
    <text evidence="2">The sequence shown here is derived from an EMBL/GenBank/DDBJ whole genome shotgun (WGS) entry which is preliminary data.</text>
</comment>
<protein>
    <recommendedName>
        <fullName evidence="1">Cupin type-2 domain-containing protein</fullName>
    </recommendedName>
</protein>
<sequence>MPIETLTTPPGKTGQAYVIPCYSGELWTIPTSNSTMRLLVSGKETDNAFAVVGTGGTFDKPIGFHFHKEAHDVFLCLKGRINVWANDKARSLYPGDFASVPPGTIHQYQIDAAHAEFIGLIIPGGWEEFFRFIGEPYSGPLFPTNDKRNPFEVLIPKLMAATEKFDMIPVRDKAQFDPQPWDGSENKLPGVCENGGYYLKDGAGEKYIVGNTVVRPMATRKETNGRFSIYELQGSKLNGDRKALTVEFAETHHAIFTVEGVLKLTVDGSEVMTTASETSFVPAGSKWSLEVESPWARVYVFANGGGVGEIFTTTGTKYEGVAVPGIEEGKASDTSKLKDLAEELKFIVI</sequence>
<evidence type="ECO:0000259" key="1">
    <source>
        <dbReference type="Pfam" id="PF07883"/>
    </source>
</evidence>